<evidence type="ECO:0000259" key="1">
    <source>
        <dbReference type="Pfam" id="PF13472"/>
    </source>
</evidence>
<dbReference type="EMBL" id="FOJB01000001">
    <property type="protein sequence ID" value="SEV98666.1"/>
    <property type="molecule type" value="Genomic_DNA"/>
</dbReference>
<dbReference type="Gene3D" id="3.40.50.1110">
    <property type="entry name" value="SGNH hydrolase"/>
    <property type="match status" value="1"/>
</dbReference>
<dbReference type="RefSeq" id="WP_091428295.1">
    <property type="nucleotide sequence ID" value="NZ_FOJB01000001.1"/>
</dbReference>
<keyword evidence="3" id="KW-1185">Reference proteome</keyword>
<feature type="domain" description="SGNH hydrolase-type esterase" evidence="1">
    <location>
        <begin position="50"/>
        <end position="217"/>
    </location>
</feature>
<evidence type="ECO:0000313" key="3">
    <source>
        <dbReference type="Proteomes" id="UP000199650"/>
    </source>
</evidence>
<evidence type="ECO:0000313" key="2">
    <source>
        <dbReference type="EMBL" id="SEV98666.1"/>
    </source>
</evidence>
<dbReference type="GO" id="GO:0016788">
    <property type="term" value="F:hydrolase activity, acting on ester bonds"/>
    <property type="evidence" value="ECO:0007669"/>
    <property type="project" value="UniProtKB-ARBA"/>
</dbReference>
<dbReference type="AlphaFoldDB" id="A0A1I0NC57"/>
<accession>A0A1I0NC57</accession>
<dbReference type="InterPro" id="IPR013830">
    <property type="entry name" value="SGNH_hydro"/>
</dbReference>
<proteinExistence type="predicted"/>
<dbReference type="CDD" id="cd01836">
    <property type="entry name" value="FeeA_FeeB_like"/>
    <property type="match status" value="1"/>
</dbReference>
<dbReference type="InterPro" id="IPR036514">
    <property type="entry name" value="SGNH_hydro_sf"/>
</dbReference>
<protein>
    <submittedName>
        <fullName evidence="2">Lysophospholipase L1</fullName>
    </submittedName>
</protein>
<organism evidence="2 3">
    <name type="scientific">Aliiroseovarius sediminilitoris</name>
    <dbReference type="NCBI Taxonomy" id="1173584"/>
    <lineage>
        <taxon>Bacteria</taxon>
        <taxon>Pseudomonadati</taxon>
        <taxon>Pseudomonadota</taxon>
        <taxon>Alphaproteobacteria</taxon>
        <taxon>Rhodobacterales</taxon>
        <taxon>Paracoccaceae</taxon>
        <taxon>Aliiroseovarius</taxon>
    </lineage>
</organism>
<dbReference type="STRING" id="1173584.SAMN05444851_0705"/>
<dbReference type="Proteomes" id="UP000199650">
    <property type="component" value="Unassembled WGS sequence"/>
</dbReference>
<sequence>MSDRVLKLALAPLLIAQALLVRKTAASLPEPAGPRTGQTGDGSSLRLAIIGDSSAAGVGASHQGEALSGRLTDKLAAHYRLTWSLHARTGATTRSTLEEWPDDLGEVDIAIVVLGVNDITRQTPLRRLLKHREQLYARLRQRHHAQRILVTGVPPLDQFPLLPGPLRFVLGQQARRFDTALAQQAETLGIEYLPFNMSLDPATMAADGFHPGPTAYRHFADTLYRQIQS</sequence>
<name>A0A1I0NC57_9RHOB</name>
<reference evidence="2 3" key="1">
    <citation type="submission" date="2016-10" db="EMBL/GenBank/DDBJ databases">
        <authorList>
            <person name="de Groot N.N."/>
        </authorList>
    </citation>
    <scope>NUCLEOTIDE SEQUENCE [LARGE SCALE GENOMIC DNA]</scope>
    <source>
        <strain evidence="2 3">DSM 29439</strain>
    </source>
</reference>
<dbReference type="Pfam" id="PF13472">
    <property type="entry name" value="Lipase_GDSL_2"/>
    <property type="match status" value="1"/>
</dbReference>
<dbReference type="SUPFAM" id="SSF52266">
    <property type="entry name" value="SGNH hydrolase"/>
    <property type="match status" value="1"/>
</dbReference>
<gene>
    <name evidence="2" type="ORF">SAMN05444851_0705</name>
</gene>
<dbReference type="OrthoDB" id="9804395at2"/>